<gene>
    <name evidence="2" type="ORF">EDD52_1463</name>
</gene>
<dbReference type="Proteomes" id="UP000295696">
    <property type="component" value="Unassembled WGS sequence"/>
</dbReference>
<comment type="caution">
    <text evidence="2">The sequence shown here is derived from an EMBL/GenBank/DDBJ whole genome shotgun (WGS) entry which is preliminary data.</text>
</comment>
<keyword evidence="1" id="KW-0472">Membrane</keyword>
<feature type="transmembrane region" description="Helical" evidence="1">
    <location>
        <begin position="34"/>
        <end position="52"/>
    </location>
</feature>
<feature type="transmembrane region" description="Helical" evidence="1">
    <location>
        <begin position="6"/>
        <end position="25"/>
    </location>
</feature>
<accession>A0A4R3ILL0</accession>
<organism evidence="2 3">
    <name type="scientific">Primorskyibacter sedentarius</name>
    <dbReference type="NCBI Taxonomy" id="745311"/>
    <lineage>
        <taxon>Bacteria</taxon>
        <taxon>Pseudomonadati</taxon>
        <taxon>Pseudomonadota</taxon>
        <taxon>Alphaproteobacteria</taxon>
        <taxon>Rhodobacterales</taxon>
        <taxon>Roseobacteraceae</taxon>
        <taxon>Primorskyibacter</taxon>
    </lineage>
</organism>
<protein>
    <submittedName>
        <fullName evidence="2">Uncharacterized protein</fullName>
    </submittedName>
</protein>
<keyword evidence="3" id="KW-1185">Reference proteome</keyword>
<reference evidence="2 3" key="1">
    <citation type="submission" date="2019-03" db="EMBL/GenBank/DDBJ databases">
        <title>Genomic Encyclopedia of Type Strains, Phase IV (KMG-IV): sequencing the most valuable type-strain genomes for metagenomic binning, comparative biology and taxonomic classification.</title>
        <authorList>
            <person name="Goeker M."/>
        </authorList>
    </citation>
    <scope>NUCLEOTIDE SEQUENCE [LARGE SCALE GENOMIC DNA]</scope>
    <source>
        <strain evidence="2 3">DSM 104836</strain>
    </source>
</reference>
<feature type="transmembrane region" description="Helical" evidence="1">
    <location>
        <begin position="165"/>
        <end position="188"/>
    </location>
</feature>
<dbReference type="AlphaFoldDB" id="A0A4R3ILL0"/>
<dbReference type="EMBL" id="SLZU01000046">
    <property type="protein sequence ID" value="TCS50356.1"/>
    <property type="molecule type" value="Genomic_DNA"/>
</dbReference>
<name>A0A4R3ILL0_9RHOB</name>
<sequence length="212" mass="23887">MRLGVRRAWQISLGLLTCYLILSFFSRDLLSPRVFLRLLVIYAIGILIWWLMSPNIRFVWRVSVRILFNRTIGSSAARARNSIYFLTFSILLLRKHGATDGAMAFFPIPFDDTPELFAEAVALFLGFLWLAFLIHRILEESDFALSDATLVEGFSDFDPVMVVKAAILFLTAILNIGVPLILTFAVLLNLDVSPTAALVEFVAFAWAEILPN</sequence>
<keyword evidence="1" id="KW-0812">Transmembrane</keyword>
<evidence type="ECO:0000313" key="3">
    <source>
        <dbReference type="Proteomes" id="UP000295696"/>
    </source>
</evidence>
<evidence type="ECO:0000313" key="2">
    <source>
        <dbReference type="EMBL" id="TCS50356.1"/>
    </source>
</evidence>
<feature type="transmembrane region" description="Helical" evidence="1">
    <location>
        <begin position="116"/>
        <end position="134"/>
    </location>
</feature>
<proteinExistence type="predicted"/>
<evidence type="ECO:0000256" key="1">
    <source>
        <dbReference type="SAM" id="Phobius"/>
    </source>
</evidence>
<keyword evidence="1" id="KW-1133">Transmembrane helix</keyword>